<keyword evidence="4 6" id="KW-0456">Lyase</keyword>
<evidence type="ECO:0000313" key="11">
    <source>
        <dbReference type="Proteomes" id="UP001234343"/>
    </source>
</evidence>
<sequence>MTALTINPGHLTLHDLRRVHREFVPIRLTDECSAAVNRAEQAVLDVINQGRTVYGINTGFGLLANTKIETDELETLQRSIVLSHAAGVGNFMQPETVRLLMLLKINSLARGFSGIRMSVIEALVTLYNHQVYPAIPEKGSVGASGDLAPLAHMSVVLLGEGEVIYNGERMAATDGLKIAGLEPITLAPKEGLALLNGTQASTAFALQGLFYAENALASGIAIGALSVEAALGSRTPFDARIHAVRGHQAQADVAAAFRDLLGESQIGDSHRSCEKVQDPYSLRCQPQVMGACLQQMRFASEILVTEANGVSDNPLVFTSDDAPADILSGGNFHAETVAMAADMLAIALAEIGALSERRMALLIDSNLSGLPPFLVNNGGVNSGFMIAQVTCAALASENKTLAHPASIDSLPTSANQEDHVSMATFAGRRLRDIFDNVSGILAVEWLAAAQGLDFRCPLTSSEQLENVKGLLRSKVSFYAKDRYFAPDIEAAKRMIDSNALADTVAIDLLS</sequence>
<evidence type="ECO:0000256" key="4">
    <source>
        <dbReference type="ARBA" id="ARBA00023239"/>
    </source>
</evidence>
<comment type="pathway">
    <text evidence="1 6 8">Amino-acid degradation; L-histidine degradation into L-glutamate; N-formimidoyl-L-glutamate from L-histidine: step 1/3.</text>
</comment>
<dbReference type="PANTHER" id="PTHR10362">
    <property type="entry name" value="HISTIDINE AMMONIA-LYASE"/>
    <property type="match status" value="1"/>
</dbReference>
<comment type="similarity">
    <text evidence="6 7">Belongs to the PAL/histidase family.</text>
</comment>
<dbReference type="InterPro" id="IPR024083">
    <property type="entry name" value="Fumarase/histidase_N"/>
</dbReference>
<evidence type="ECO:0000256" key="9">
    <source>
        <dbReference type="RuleBase" id="RU004480"/>
    </source>
</evidence>
<organism evidence="10 11">
    <name type="scientific">Alteromonas arenosi</name>
    <dbReference type="NCBI Taxonomy" id="3055817"/>
    <lineage>
        <taxon>Bacteria</taxon>
        <taxon>Pseudomonadati</taxon>
        <taxon>Pseudomonadota</taxon>
        <taxon>Gammaproteobacteria</taxon>
        <taxon>Alteromonadales</taxon>
        <taxon>Alteromonadaceae</taxon>
        <taxon>Alteromonas/Salinimonas group</taxon>
        <taxon>Alteromonas</taxon>
    </lineage>
</organism>
<dbReference type="GO" id="GO:0004397">
    <property type="term" value="F:histidine ammonia-lyase activity"/>
    <property type="evidence" value="ECO:0007669"/>
    <property type="project" value="UniProtKB-EC"/>
</dbReference>
<dbReference type="HAMAP" id="MF_00229">
    <property type="entry name" value="His_ammonia_lyase"/>
    <property type="match status" value="1"/>
</dbReference>
<dbReference type="SUPFAM" id="SSF48557">
    <property type="entry name" value="L-aspartase-like"/>
    <property type="match status" value="1"/>
</dbReference>
<dbReference type="PROSITE" id="PS00488">
    <property type="entry name" value="PAL_HISTIDASE"/>
    <property type="match status" value="1"/>
</dbReference>
<accession>A0ABT7ST68</accession>
<evidence type="ECO:0000256" key="8">
    <source>
        <dbReference type="RuleBase" id="RU004479"/>
    </source>
</evidence>
<evidence type="ECO:0000256" key="7">
    <source>
        <dbReference type="RuleBase" id="RU003954"/>
    </source>
</evidence>
<dbReference type="Gene3D" id="1.20.200.10">
    <property type="entry name" value="Fumarase/aspartase (Central domain)"/>
    <property type="match status" value="1"/>
</dbReference>
<reference evidence="10 11" key="1">
    <citation type="submission" date="2023-06" db="EMBL/GenBank/DDBJ databases">
        <title>Alteromonas sp. ASW11-36 isolated from intertidal sand.</title>
        <authorList>
            <person name="Li Y."/>
        </authorList>
    </citation>
    <scope>NUCLEOTIDE SEQUENCE [LARGE SCALE GENOMIC DNA]</scope>
    <source>
        <strain evidence="10 11">ASW11-36</strain>
    </source>
</reference>
<dbReference type="InterPro" id="IPR008948">
    <property type="entry name" value="L-Aspartase-like"/>
</dbReference>
<feature type="cross-link" description="5-imidazolinone (Ala-Gly)" evidence="6">
    <location>
        <begin position="143"/>
        <end position="145"/>
    </location>
</feature>
<dbReference type="CDD" id="cd00332">
    <property type="entry name" value="PAL-HAL"/>
    <property type="match status" value="1"/>
</dbReference>
<dbReference type="Pfam" id="PF00221">
    <property type="entry name" value="Lyase_aromatic"/>
    <property type="match status" value="1"/>
</dbReference>
<evidence type="ECO:0000256" key="3">
    <source>
        <dbReference type="ARBA" id="ARBA00022808"/>
    </source>
</evidence>
<comment type="PTM">
    <text evidence="6">Contains an active site 4-methylidene-imidazol-5-one (MIO), which is formed autocatalytically by cyclization and dehydration of residues Ala-Ser-Gly.</text>
</comment>
<dbReference type="NCBIfam" id="TIGR01225">
    <property type="entry name" value="hutH"/>
    <property type="match status" value="1"/>
</dbReference>
<gene>
    <name evidence="6 10" type="primary">hutH</name>
    <name evidence="10" type="ORF">QTP81_02070</name>
</gene>
<evidence type="ECO:0000256" key="1">
    <source>
        <dbReference type="ARBA" id="ARBA00005113"/>
    </source>
</evidence>
<dbReference type="EMBL" id="JAUCBP010000002">
    <property type="protein sequence ID" value="MDM7859391.1"/>
    <property type="molecule type" value="Genomic_DNA"/>
</dbReference>
<feature type="modified residue" description="2,3-didehydroalanine (Ser)" evidence="6">
    <location>
        <position position="144"/>
    </location>
</feature>
<keyword evidence="11" id="KW-1185">Reference proteome</keyword>
<dbReference type="Proteomes" id="UP001234343">
    <property type="component" value="Unassembled WGS sequence"/>
</dbReference>
<dbReference type="InterPro" id="IPR001106">
    <property type="entry name" value="Aromatic_Lyase"/>
</dbReference>
<keyword evidence="3 6" id="KW-0369">Histidine metabolism</keyword>
<dbReference type="InterPro" id="IPR022313">
    <property type="entry name" value="Phe/His_NH3-lyase_AS"/>
</dbReference>
<evidence type="ECO:0000256" key="5">
    <source>
        <dbReference type="ARBA" id="ARBA00049269"/>
    </source>
</evidence>
<dbReference type="RefSeq" id="WP_289363407.1">
    <property type="nucleotide sequence ID" value="NZ_JAUCBP010000002.1"/>
</dbReference>
<dbReference type="EC" id="4.3.1.3" evidence="2 6"/>
<keyword evidence="6" id="KW-0963">Cytoplasm</keyword>
<comment type="caution">
    <text evidence="10">The sequence shown here is derived from an EMBL/GenBank/DDBJ whole genome shotgun (WGS) entry which is preliminary data.</text>
</comment>
<evidence type="ECO:0000313" key="10">
    <source>
        <dbReference type="EMBL" id="MDM7859391.1"/>
    </source>
</evidence>
<comment type="catalytic activity">
    <reaction evidence="5 6 8">
        <text>L-histidine = trans-urocanate + NH4(+)</text>
        <dbReference type="Rhea" id="RHEA:21232"/>
        <dbReference type="ChEBI" id="CHEBI:17771"/>
        <dbReference type="ChEBI" id="CHEBI:28938"/>
        <dbReference type="ChEBI" id="CHEBI:57595"/>
        <dbReference type="EC" id="4.3.1.3"/>
    </reaction>
</comment>
<dbReference type="Gene3D" id="1.10.275.10">
    <property type="entry name" value="Fumarase/aspartase (N-terminal domain)"/>
    <property type="match status" value="1"/>
</dbReference>
<dbReference type="InterPro" id="IPR005921">
    <property type="entry name" value="HutH"/>
</dbReference>
<comment type="subcellular location">
    <subcellularLocation>
        <location evidence="6 9">Cytoplasm</location>
    </subcellularLocation>
</comment>
<evidence type="ECO:0000256" key="6">
    <source>
        <dbReference type="HAMAP-Rule" id="MF_00229"/>
    </source>
</evidence>
<dbReference type="NCBIfam" id="NF006871">
    <property type="entry name" value="PRK09367.1"/>
    <property type="match status" value="1"/>
</dbReference>
<name>A0ABT7ST68_9ALTE</name>
<protein>
    <recommendedName>
        <fullName evidence="2 6">Histidine ammonia-lyase</fullName>
        <shortName evidence="6">Histidase</shortName>
        <ecNumber evidence="2 6">4.3.1.3</ecNumber>
    </recommendedName>
</protein>
<evidence type="ECO:0000256" key="2">
    <source>
        <dbReference type="ARBA" id="ARBA00012994"/>
    </source>
</evidence>
<proteinExistence type="inferred from homology"/>